<reference evidence="1 2" key="1">
    <citation type="submission" date="2014-04" db="EMBL/GenBank/DDBJ databases">
        <authorList>
            <consortium name="DOE Joint Genome Institute"/>
            <person name="Kuo A."/>
            <person name="Tarkka M."/>
            <person name="Buscot F."/>
            <person name="Kohler A."/>
            <person name="Nagy L.G."/>
            <person name="Floudas D."/>
            <person name="Copeland A."/>
            <person name="Barry K.W."/>
            <person name="Cichocki N."/>
            <person name="Veneault-Fourrey C."/>
            <person name="LaButti K."/>
            <person name="Lindquist E.A."/>
            <person name="Lipzen A."/>
            <person name="Lundell T."/>
            <person name="Morin E."/>
            <person name="Murat C."/>
            <person name="Sun H."/>
            <person name="Tunlid A."/>
            <person name="Henrissat B."/>
            <person name="Grigoriev I.V."/>
            <person name="Hibbett D.S."/>
            <person name="Martin F."/>
            <person name="Nordberg H.P."/>
            <person name="Cantor M.N."/>
            <person name="Hua S.X."/>
        </authorList>
    </citation>
    <scope>NUCLEOTIDE SEQUENCE [LARGE SCALE GENOMIC DNA]</scope>
    <source>
        <strain evidence="1 2">F 1598</strain>
    </source>
</reference>
<dbReference type="InParanoid" id="A0A0C3G6G3"/>
<dbReference type="HOGENOM" id="CLU_3051153_0_0_1"/>
<accession>A0A0C3G6G3</accession>
<reference evidence="2" key="2">
    <citation type="submission" date="2015-01" db="EMBL/GenBank/DDBJ databases">
        <title>Evolutionary Origins and Diversification of the Mycorrhizal Mutualists.</title>
        <authorList>
            <consortium name="DOE Joint Genome Institute"/>
            <consortium name="Mycorrhizal Genomics Consortium"/>
            <person name="Kohler A."/>
            <person name="Kuo A."/>
            <person name="Nagy L.G."/>
            <person name="Floudas D."/>
            <person name="Copeland A."/>
            <person name="Barry K.W."/>
            <person name="Cichocki N."/>
            <person name="Veneault-Fourrey C."/>
            <person name="LaButti K."/>
            <person name="Lindquist E.A."/>
            <person name="Lipzen A."/>
            <person name="Lundell T."/>
            <person name="Morin E."/>
            <person name="Murat C."/>
            <person name="Riley R."/>
            <person name="Ohm R."/>
            <person name="Sun H."/>
            <person name="Tunlid A."/>
            <person name="Henrissat B."/>
            <person name="Grigoriev I.V."/>
            <person name="Hibbett D.S."/>
            <person name="Martin F."/>
        </authorList>
    </citation>
    <scope>NUCLEOTIDE SEQUENCE [LARGE SCALE GENOMIC DNA]</scope>
    <source>
        <strain evidence="2">F 1598</strain>
    </source>
</reference>
<gene>
    <name evidence="1" type="ORF">PILCRDRAFT_816200</name>
</gene>
<dbReference type="Proteomes" id="UP000054166">
    <property type="component" value="Unassembled WGS sequence"/>
</dbReference>
<name>A0A0C3G6G3_PILCF</name>
<proteinExistence type="predicted"/>
<evidence type="ECO:0000313" key="1">
    <source>
        <dbReference type="EMBL" id="KIM86256.1"/>
    </source>
</evidence>
<organism evidence="1 2">
    <name type="scientific">Piloderma croceum (strain F 1598)</name>
    <dbReference type="NCBI Taxonomy" id="765440"/>
    <lineage>
        <taxon>Eukaryota</taxon>
        <taxon>Fungi</taxon>
        <taxon>Dikarya</taxon>
        <taxon>Basidiomycota</taxon>
        <taxon>Agaricomycotina</taxon>
        <taxon>Agaricomycetes</taxon>
        <taxon>Agaricomycetidae</taxon>
        <taxon>Atheliales</taxon>
        <taxon>Atheliaceae</taxon>
        <taxon>Piloderma</taxon>
    </lineage>
</organism>
<keyword evidence="2" id="KW-1185">Reference proteome</keyword>
<sequence length="54" mass="6207">MAPLWTGRLKVMLVLKTSGSFGNRFIYSSRLAVNLADPGARDLRRFIAFEYERD</sequence>
<protein>
    <submittedName>
        <fullName evidence="1">Uncharacterized protein</fullName>
    </submittedName>
</protein>
<dbReference type="AlphaFoldDB" id="A0A0C3G6G3"/>
<dbReference type="EMBL" id="KN832982">
    <property type="protein sequence ID" value="KIM86256.1"/>
    <property type="molecule type" value="Genomic_DNA"/>
</dbReference>
<evidence type="ECO:0000313" key="2">
    <source>
        <dbReference type="Proteomes" id="UP000054166"/>
    </source>
</evidence>